<keyword evidence="7" id="KW-0862">Zinc</keyword>
<evidence type="ECO:0000256" key="8">
    <source>
        <dbReference type="ARBA" id="ARBA00023315"/>
    </source>
</evidence>
<dbReference type="EC" id="2.3.1.222" evidence="3"/>
<evidence type="ECO:0000256" key="6">
    <source>
        <dbReference type="ARBA" id="ARBA00022723"/>
    </source>
</evidence>
<dbReference type="PANTHER" id="PTHR39453:SF1">
    <property type="entry name" value="PHOSPHATE PROPANOYLTRANSFERASE"/>
    <property type="match status" value="1"/>
</dbReference>
<keyword evidence="5 12" id="KW-0808">Transferase</keyword>
<dbReference type="GO" id="GO:0016747">
    <property type="term" value="F:acyltransferase activity, transferring groups other than amino-acyl groups"/>
    <property type="evidence" value="ECO:0007669"/>
    <property type="project" value="InterPro"/>
</dbReference>
<evidence type="ECO:0000256" key="2">
    <source>
        <dbReference type="ARBA" id="ARBA00007342"/>
    </source>
</evidence>
<evidence type="ECO:0000256" key="7">
    <source>
        <dbReference type="ARBA" id="ARBA00022833"/>
    </source>
</evidence>
<organism evidence="12 13">
    <name type="scientific">Candidatus Uhrbacteria bacterium CG_4_9_14_3_um_filter_50_9</name>
    <dbReference type="NCBI Taxonomy" id="1975035"/>
    <lineage>
        <taxon>Bacteria</taxon>
        <taxon>Candidatus Uhriibacteriota</taxon>
    </lineage>
</organism>
<keyword evidence="6" id="KW-0479">Metal-binding</keyword>
<evidence type="ECO:0000256" key="10">
    <source>
        <dbReference type="ARBA" id="ARBA00030939"/>
    </source>
</evidence>
<evidence type="ECO:0000256" key="11">
    <source>
        <dbReference type="ARBA" id="ARBA00033077"/>
    </source>
</evidence>
<gene>
    <name evidence="12" type="ORF">CO174_00945</name>
</gene>
<comment type="similarity">
    <text evidence="2">Belongs to the PduL family.</text>
</comment>
<keyword evidence="8" id="KW-0012">Acyltransferase</keyword>
<proteinExistence type="inferred from homology"/>
<evidence type="ECO:0000313" key="13">
    <source>
        <dbReference type="Proteomes" id="UP000229385"/>
    </source>
</evidence>
<dbReference type="GO" id="GO:0046872">
    <property type="term" value="F:metal ion binding"/>
    <property type="evidence" value="ECO:0007669"/>
    <property type="project" value="UniProtKB-KW"/>
</dbReference>
<dbReference type="EMBL" id="PFWU01000012">
    <property type="protein sequence ID" value="PJA46018.1"/>
    <property type="molecule type" value="Genomic_DNA"/>
</dbReference>
<comment type="caution">
    <text evidence="12">The sequence shown here is derived from an EMBL/GenBank/DDBJ whole genome shotgun (WGS) entry which is preliminary data.</text>
</comment>
<dbReference type="PANTHER" id="PTHR39453">
    <property type="entry name" value="PHOSPHATE PROPANOYLTRANSFERASE"/>
    <property type="match status" value="1"/>
</dbReference>
<protein>
    <recommendedName>
        <fullName evidence="4">Phosphate propanoyltransferase</fullName>
        <ecNumber evidence="3">2.3.1.222</ecNumber>
    </recommendedName>
    <alternativeName>
        <fullName evidence="10">Phosphate acyltransferase PduL</fullName>
    </alternativeName>
    <alternativeName>
        <fullName evidence="9">Phosphotransacylase PduL</fullName>
    </alternativeName>
    <alternativeName>
        <fullName evidence="11">Propanediol utilization protein PduL</fullName>
    </alternativeName>
</protein>
<evidence type="ECO:0000313" key="12">
    <source>
        <dbReference type="EMBL" id="PJA46018.1"/>
    </source>
</evidence>
<comment type="cofactor">
    <cofactor evidence="1">
        <name>Zn(2+)</name>
        <dbReference type="ChEBI" id="CHEBI:29105"/>
    </cofactor>
</comment>
<evidence type="ECO:0000256" key="1">
    <source>
        <dbReference type="ARBA" id="ARBA00001947"/>
    </source>
</evidence>
<reference evidence="13" key="1">
    <citation type="submission" date="2017-09" db="EMBL/GenBank/DDBJ databases">
        <title>Depth-based differentiation of microbial function through sediment-hosted aquifers and enrichment of novel symbionts in the deep terrestrial subsurface.</title>
        <authorList>
            <person name="Probst A.J."/>
            <person name="Ladd B."/>
            <person name="Jarett J.K."/>
            <person name="Geller-Mcgrath D.E."/>
            <person name="Sieber C.M.K."/>
            <person name="Emerson J.B."/>
            <person name="Anantharaman K."/>
            <person name="Thomas B.C."/>
            <person name="Malmstrom R."/>
            <person name="Stieglmeier M."/>
            <person name="Klingl A."/>
            <person name="Woyke T."/>
            <person name="Ryan C.M."/>
            <person name="Banfield J.F."/>
        </authorList>
    </citation>
    <scope>NUCLEOTIDE SEQUENCE [LARGE SCALE GENOMIC DNA]</scope>
</reference>
<evidence type="ECO:0000256" key="4">
    <source>
        <dbReference type="ARBA" id="ARBA00020837"/>
    </source>
</evidence>
<sequence>MDIPVVVQHRHVHLSEVDWQTLFGEELPMSVRELEHRGQYVSEHCLKIIGETGTFDCVRVLGPYRSSTQVELSASDAFAIGIDAPVRISGDLVRAGTCELKGTVGTVKAVASTIIPARHLHCSTKSADQLKVAHLDVVSLRIVQTGQIIQNVVVRVHPTFATAFHPSKDEAAEWWLQTGDHVTIV</sequence>
<name>A0A2M7XDP7_9BACT</name>
<accession>A0A2M7XDP7</accession>
<evidence type="ECO:0000256" key="5">
    <source>
        <dbReference type="ARBA" id="ARBA00022679"/>
    </source>
</evidence>
<dbReference type="AlphaFoldDB" id="A0A2M7XDP7"/>
<evidence type="ECO:0000256" key="3">
    <source>
        <dbReference type="ARBA" id="ARBA00012206"/>
    </source>
</evidence>
<evidence type="ECO:0000256" key="9">
    <source>
        <dbReference type="ARBA" id="ARBA00030044"/>
    </source>
</evidence>
<dbReference type="InterPro" id="IPR008300">
    <property type="entry name" value="PTAC"/>
</dbReference>
<dbReference type="Proteomes" id="UP000229385">
    <property type="component" value="Unassembled WGS sequence"/>
</dbReference>
<dbReference type="Pfam" id="PF06130">
    <property type="entry name" value="PTAC"/>
    <property type="match status" value="1"/>
</dbReference>